<protein>
    <submittedName>
        <fullName evidence="2">Uncharacterized protein</fullName>
    </submittedName>
</protein>
<evidence type="ECO:0000313" key="2">
    <source>
        <dbReference type="EMBL" id="DAD33415.1"/>
    </source>
</evidence>
<keyword evidence="3" id="KW-1185">Reference proteome</keyword>
<feature type="transmembrane region" description="Helical" evidence="1">
    <location>
        <begin position="17"/>
        <end position="35"/>
    </location>
</feature>
<proteinExistence type="predicted"/>
<name>A0A822YQV5_NELNU</name>
<organism evidence="2 3">
    <name type="scientific">Nelumbo nucifera</name>
    <name type="common">Sacred lotus</name>
    <dbReference type="NCBI Taxonomy" id="4432"/>
    <lineage>
        <taxon>Eukaryota</taxon>
        <taxon>Viridiplantae</taxon>
        <taxon>Streptophyta</taxon>
        <taxon>Embryophyta</taxon>
        <taxon>Tracheophyta</taxon>
        <taxon>Spermatophyta</taxon>
        <taxon>Magnoliopsida</taxon>
        <taxon>Proteales</taxon>
        <taxon>Nelumbonaceae</taxon>
        <taxon>Nelumbo</taxon>
    </lineage>
</organism>
<reference evidence="2 3" key="1">
    <citation type="journal article" date="2020" name="Mol. Biol. Evol.">
        <title>Distinct Expression and Methylation Patterns for Genes with Different Fates following a Single Whole-Genome Duplication in Flowering Plants.</title>
        <authorList>
            <person name="Shi T."/>
            <person name="Rahmani R.S."/>
            <person name="Gugger P.F."/>
            <person name="Wang M."/>
            <person name="Li H."/>
            <person name="Zhang Y."/>
            <person name="Li Z."/>
            <person name="Wang Q."/>
            <person name="Van de Peer Y."/>
            <person name="Marchal K."/>
            <person name="Chen J."/>
        </authorList>
    </citation>
    <scope>NUCLEOTIDE SEQUENCE [LARGE SCALE GENOMIC DNA]</scope>
    <source>
        <tissue evidence="2">Leaf</tissue>
    </source>
</reference>
<evidence type="ECO:0000256" key="1">
    <source>
        <dbReference type="SAM" id="Phobius"/>
    </source>
</evidence>
<keyword evidence="1" id="KW-0472">Membrane</keyword>
<evidence type="ECO:0000313" key="3">
    <source>
        <dbReference type="Proteomes" id="UP000607653"/>
    </source>
</evidence>
<accession>A0A822YQV5</accession>
<dbReference type="EMBL" id="DUZY01000003">
    <property type="protein sequence ID" value="DAD33415.1"/>
    <property type="molecule type" value="Genomic_DNA"/>
</dbReference>
<sequence length="50" mass="5746">MGKTCCWEESEDGGLDIKGFLLAVTLAVMFLVICVSQPRRRVVVHERWCY</sequence>
<dbReference type="Proteomes" id="UP000607653">
    <property type="component" value="Unassembled WGS sequence"/>
</dbReference>
<dbReference type="AlphaFoldDB" id="A0A822YQV5"/>
<keyword evidence="1" id="KW-1133">Transmembrane helix</keyword>
<keyword evidence="1" id="KW-0812">Transmembrane</keyword>
<gene>
    <name evidence="2" type="ORF">HUJ06_012266</name>
</gene>
<comment type="caution">
    <text evidence="2">The sequence shown here is derived from an EMBL/GenBank/DDBJ whole genome shotgun (WGS) entry which is preliminary data.</text>
</comment>